<reference evidence="2" key="2">
    <citation type="journal article" date="2017" name="Genome Announc.">
        <title>High-Quality Draft Genome Sequence of Burkholderia contaminans CH-1, a Gram-Negative Bacterium That Metabolizes 2-Azahypoxanthine, a Plant Growth-Regulating Compound.</title>
        <authorList>
            <person name="Choi J.-H."/>
            <person name="Sugiura H."/>
            <person name="Moriuchi R."/>
            <person name="Kawagishi H."/>
            <person name="Dohra H."/>
        </authorList>
    </citation>
    <scope>NUCLEOTIDE SEQUENCE</scope>
    <source>
        <strain evidence="2">CH-1</strain>
    </source>
</reference>
<protein>
    <recommendedName>
        <fullName evidence="1">Lipocalin-like domain-containing protein</fullName>
    </recommendedName>
</protein>
<dbReference type="Pfam" id="PF13924">
    <property type="entry name" value="Lipocalin_5"/>
    <property type="match status" value="1"/>
</dbReference>
<dbReference type="AlphaFoldDB" id="A0A250LCH2"/>
<feature type="domain" description="Lipocalin-like" evidence="1">
    <location>
        <begin position="51"/>
        <end position="188"/>
    </location>
</feature>
<reference evidence="2" key="1">
    <citation type="journal article" date="2016" name="Biosci. Biotechnol. Biochem.">
        <title>Bioconversion of AHX to AOH by resting cells of Burkholderia contaminans CH-1.</title>
        <authorList>
            <person name="Choi J.H."/>
            <person name="Kikuchi A."/>
            <person name="Pumkaeo P."/>
            <person name="Hirai H."/>
            <person name="Tokuyama S."/>
            <person name="Kawagishi H."/>
        </authorList>
    </citation>
    <scope>NUCLEOTIDE SEQUENCE</scope>
    <source>
        <strain evidence="2">CH-1</strain>
    </source>
</reference>
<evidence type="ECO:0000313" key="2">
    <source>
        <dbReference type="EMBL" id="BBA42292.1"/>
    </source>
</evidence>
<dbReference type="EMBL" id="AP018358">
    <property type="protein sequence ID" value="BBA42292.1"/>
    <property type="molecule type" value="Genomic_DNA"/>
</dbReference>
<organism evidence="2">
    <name type="scientific">Burkholderia contaminans</name>
    <dbReference type="NCBI Taxonomy" id="488447"/>
    <lineage>
        <taxon>Bacteria</taxon>
        <taxon>Pseudomonadati</taxon>
        <taxon>Pseudomonadota</taxon>
        <taxon>Betaproteobacteria</taxon>
        <taxon>Burkholderiales</taxon>
        <taxon>Burkholderiaceae</taxon>
        <taxon>Burkholderia</taxon>
        <taxon>Burkholderia cepacia complex</taxon>
    </lineage>
</organism>
<sequence length="190" mass="20785">MSEKLPTTPFRQRISSTLAAARPARQHDGTRPTAVLPESRMLASQLREQLVGAWRLVSYEIRPRDGSAFTYPLGRDARGWILYTPDGYMSAQLMAAGRPPYADGDLQGGTADERAAAAGGYIAYSGPFQVADDGTLTHAMDVSLFPNWIGNVQQRAVRLDGDRLQLGTAAPIRIDGREVDAVLLWERASR</sequence>
<evidence type="ECO:0000259" key="1">
    <source>
        <dbReference type="Pfam" id="PF13924"/>
    </source>
</evidence>
<dbReference type="InterPro" id="IPR024311">
    <property type="entry name" value="Lipocalin-like"/>
</dbReference>
<proteinExistence type="predicted"/>
<accession>A0A250LCH2</accession>
<gene>
    <name evidence="2" type="ORF">BCCH1_47670</name>
</gene>
<name>A0A250LCH2_9BURK</name>